<gene>
    <name evidence="11" type="ORF">SPIROBIBN47_200015</name>
</gene>
<organism evidence="11">
    <name type="scientific">uncultured spirochete</name>
    <dbReference type="NCBI Taxonomy" id="156406"/>
    <lineage>
        <taxon>Bacteria</taxon>
        <taxon>Pseudomonadati</taxon>
        <taxon>Spirochaetota</taxon>
        <taxon>Spirochaetia</taxon>
        <taxon>Spirochaetales</taxon>
        <taxon>environmental samples</taxon>
    </lineage>
</organism>
<dbReference type="AlphaFoldDB" id="A0A3P3XH73"/>
<evidence type="ECO:0000256" key="9">
    <source>
        <dbReference type="SAM" id="Phobius"/>
    </source>
</evidence>
<dbReference type="InterPro" id="IPR007387">
    <property type="entry name" value="TRAP_DctQ"/>
</dbReference>
<evidence type="ECO:0000256" key="6">
    <source>
        <dbReference type="ARBA" id="ARBA00022989"/>
    </source>
</evidence>
<protein>
    <submittedName>
        <fullName evidence="11">Putative TRAP transporter, DctQ-like membrane protein</fullName>
    </submittedName>
</protein>
<dbReference type="Pfam" id="PF04290">
    <property type="entry name" value="DctQ"/>
    <property type="match status" value="1"/>
</dbReference>
<keyword evidence="2" id="KW-0813">Transport</keyword>
<sequence length="165" mass="19244">MKLLFKISDTIDRICGWAIVSLFSIMIISFALQVILRYFIGTGFKWTEELTRYANVWAVMIGFAMIAKRRNHINISVLEEILKGRNKKWLIIVQQLISLVIFTIMFIISFRLIKLAGSQLTTNMRLPKRWVYWIYPPAFSVFVFQTFIGILQGIQDVKMTSEVQA</sequence>
<evidence type="ECO:0000259" key="10">
    <source>
        <dbReference type="Pfam" id="PF04290"/>
    </source>
</evidence>
<keyword evidence="7 9" id="KW-0472">Membrane</keyword>
<evidence type="ECO:0000256" key="7">
    <source>
        <dbReference type="ARBA" id="ARBA00023136"/>
    </source>
</evidence>
<feature type="transmembrane region" description="Helical" evidence="9">
    <location>
        <begin position="52"/>
        <end position="68"/>
    </location>
</feature>
<evidence type="ECO:0000256" key="2">
    <source>
        <dbReference type="ARBA" id="ARBA00022448"/>
    </source>
</evidence>
<evidence type="ECO:0000256" key="4">
    <source>
        <dbReference type="ARBA" id="ARBA00022519"/>
    </source>
</evidence>
<evidence type="ECO:0000256" key="5">
    <source>
        <dbReference type="ARBA" id="ARBA00022692"/>
    </source>
</evidence>
<feature type="transmembrane region" description="Helical" evidence="9">
    <location>
        <begin position="89"/>
        <end position="110"/>
    </location>
</feature>
<accession>A0A3P3XH73</accession>
<feature type="domain" description="Tripartite ATP-independent periplasmic transporters DctQ component" evidence="10">
    <location>
        <begin position="26"/>
        <end position="154"/>
    </location>
</feature>
<evidence type="ECO:0000256" key="8">
    <source>
        <dbReference type="ARBA" id="ARBA00038436"/>
    </source>
</evidence>
<comment type="similarity">
    <text evidence="8">Belongs to the TRAP transporter small permease family.</text>
</comment>
<dbReference type="PANTHER" id="PTHR35011:SF2">
    <property type="entry name" value="2,3-DIKETO-L-GULONATE TRAP TRANSPORTER SMALL PERMEASE PROTEIN YIAM"/>
    <property type="match status" value="1"/>
</dbReference>
<feature type="transmembrane region" description="Helical" evidence="9">
    <location>
        <begin position="14"/>
        <end position="40"/>
    </location>
</feature>
<proteinExistence type="inferred from homology"/>
<keyword evidence="3" id="KW-1003">Cell membrane</keyword>
<dbReference type="PANTHER" id="PTHR35011">
    <property type="entry name" value="2,3-DIKETO-L-GULONATE TRAP TRANSPORTER SMALL PERMEASE PROTEIN YIAM"/>
    <property type="match status" value="1"/>
</dbReference>
<dbReference type="GO" id="GO:0022857">
    <property type="term" value="F:transmembrane transporter activity"/>
    <property type="evidence" value="ECO:0007669"/>
    <property type="project" value="TreeGrafter"/>
</dbReference>
<reference evidence="11" key="1">
    <citation type="submission" date="2017-02" db="EMBL/GenBank/DDBJ databases">
        <authorList>
            <person name="Regsiter A."/>
            <person name="William W."/>
        </authorList>
    </citation>
    <scope>NUCLEOTIDE SEQUENCE</scope>
    <source>
        <strain evidence="11">Bib</strain>
    </source>
</reference>
<dbReference type="InterPro" id="IPR055348">
    <property type="entry name" value="DctQ"/>
</dbReference>
<evidence type="ECO:0000256" key="1">
    <source>
        <dbReference type="ARBA" id="ARBA00004429"/>
    </source>
</evidence>
<comment type="subcellular location">
    <subcellularLocation>
        <location evidence="1">Cell inner membrane</location>
        <topology evidence="1">Multi-pass membrane protein</topology>
    </subcellularLocation>
</comment>
<keyword evidence="4" id="KW-0997">Cell inner membrane</keyword>
<feature type="transmembrane region" description="Helical" evidence="9">
    <location>
        <begin position="130"/>
        <end position="151"/>
    </location>
</feature>
<dbReference type="GO" id="GO:0005886">
    <property type="term" value="C:plasma membrane"/>
    <property type="evidence" value="ECO:0007669"/>
    <property type="project" value="UniProtKB-SubCell"/>
</dbReference>
<keyword evidence="6 9" id="KW-1133">Transmembrane helix</keyword>
<evidence type="ECO:0000256" key="3">
    <source>
        <dbReference type="ARBA" id="ARBA00022475"/>
    </source>
</evidence>
<dbReference type="GO" id="GO:0015740">
    <property type="term" value="P:C4-dicarboxylate transport"/>
    <property type="evidence" value="ECO:0007669"/>
    <property type="project" value="TreeGrafter"/>
</dbReference>
<dbReference type="EMBL" id="FWDM01000013">
    <property type="protein sequence ID" value="SLM11543.1"/>
    <property type="molecule type" value="Genomic_DNA"/>
</dbReference>
<keyword evidence="5 9" id="KW-0812">Transmembrane</keyword>
<evidence type="ECO:0000313" key="11">
    <source>
        <dbReference type="EMBL" id="SLM11543.1"/>
    </source>
</evidence>
<name>A0A3P3XH73_9SPIR</name>